<dbReference type="KEGG" id="rru:Rru_A2952"/>
<dbReference type="Gene3D" id="3.40.50.150">
    <property type="entry name" value="Vaccinia Virus protein VP39"/>
    <property type="match status" value="1"/>
</dbReference>
<dbReference type="RefSeq" id="WP_011390702.1">
    <property type="nucleotide sequence ID" value="NC_007643.1"/>
</dbReference>
<dbReference type="PhylomeDB" id="Q2RQ46"/>
<dbReference type="PANTHER" id="PTHR47739">
    <property type="entry name" value="TRNA1(VAL) (ADENINE(37)-N6)-METHYLTRANSFERASE"/>
    <property type="match status" value="1"/>
</dbReference>
<keyword evidence="1 5" id="KW-0489">Methyltransferase</keyword>
<evidence type="ECO:0000259" key="4">
    <source>
        <dbReference type="Pfam" id="PF05175"/>
    </source>
</evidence>
<sequence>MTQPPVATPAGAPAWREDGLLDGRLRLMQPVDGYKVAIDSVLLAAAVDAAPGAHVLDAGAGTGAALLCLAARRPDLRVTGLELQALHAGLCHWSIELNALAGRARVMAGDLDRPPPELRATPFDAVMTNPPFTSAGTPPPDGGRARAMMEGMALERWVARCLALLRPKGRFFAVHRADRLDDLISALTGRAGEITVLPLWSRAGRPAERVIVAARKGVRGGARLLPGLVLHQADATAYTDETTALLRSGKALDLDPLGRL</sequence>
<evidence type="ECO:0000313" key="5">
    <source>
        <dbReference type="EMBL" id="ABC23749.1"/>
    </source>
</evidence>
<keyword evidence="1 5" id="KW-0808">Transferase</keyword>
<dbReference type="STRING" id="269796.Rru_A2952"/>
<dbReference type="PANTHER" id="PTHR47739:SF1">
    <property type="entry name" value="TRNA1(VAL) (ADENINE(37)-N6)-METHYLTRANSFERASE"/>
    <property type="match status" value="1"/>
</dbReference>
<dbReference type="InterPro" id="IPR029063">
    <property type="entry name" value="SAM-dependent_MTases_sf"/>
</dbReference>
<reference evidence="5 6" key="1">
    <citation type="journal article" date="2011" name="Stand. Genomic Sci.">
        <title>Complete genome sequence of Rhodospirillum rubrum type strain (S1).</title>
        <authorList>
            <person name="Munk A.C."/>
            <person name="Copeland A."/>
            <person name="Lucas S."/>
            <person name="Lapidus A."/>
            <person name="Del Rio T.G."/>
            <person name="Barry K."/>
            <person name="Detter J.C."/>
            <person name="Hammon N."/>
            <person name="Israni S."/>
            <person name="Pitluck S."/>
            <person name="Brettin T."/>
            <person name="Bruce D."/>
            <person name="Han C."/>
            <person name="Tapia R."/>
            <person name="Gilna P."/>
            <person name="Schmutz J."/>
            <person name="Larimer F."/>
            <person name="Land M."/>
            <person name="Kyrpides N.C."/>
            <person name="Mavromatis K."/>
            <person name="Richardson P."/>
            <person name="Rohde M."/>
            <person name="Goker M."/>
            <person name="Klenk H.P."/>
            <person name="Zhang Y."/>
            <person name="Roberts G.P."/>
            <person name="Reslewic S."/>
            <person name="Schwartz D.C."/>
        </authorList>
    </citation>
    <scope>NUCLEOTIDE SEQUENCE [LARGE SCALE GENOMIC DNA]</scope>
    <source>
        <strain evidence="6">ATCC 11170 / ATH 1.1.1 / DSM 467 / LMG 4362 / NCIMB 8255 / S1</strain>
    </source>
</reference>
<gene>
    <name evidence="5" type="ordered locus">Rru_A2952</name>
</gene>
<proteinExistence type="predicted"/>
<dbReference type="EMBL" id="CP000230">
    <property type="protein sequence ID" value="ABC23749.1"/>
    <property type="molecule type" value="Genomic_DNA"/>
</dbReference>
<organism evidence="5 6">
    <name type="scientific">Rhodospirillum rubrum (strain ATCC 11170 / ATH 1.1.1 / DSM 467 / LMG 4362 / NCIMB 8255 / S1)</name>
    <dbReference type="NCBI Taxonomy" id="269796"/>
    <lineage>
        <taxon>Bacteria</taxon>
        <taxon>Pseudomonadati</taxon>
        <taxon>Pseudomonadota</taxon>
        <taxon>Alphaproteobacteria</taxon>
        <taxon>Rhodospirillales</taxon>
        <taxon>Rhodospirillaceae</taxon>
        <taxon>Rhodospirillum</taxon>
    </lineage>
</organism>
<keyword evidence="6" id="KW-1185">Reference proteome</keyword>
<dbReference type="CDD" id="cd02440">
    <property type="entry name" value="AdoMet_MTases"/>
    <property type="match status" value="1"/>
</dbReference>
<accession>Q2RQ46</accession>
<evidence type="ECO:0000256" key="1">
    <source>
        <dbReference type="ARBA" id="ARBA00022603"/>
    </source>
</evidence>
<dbReference type="GO" id="GO:0032259">
    <property type="term" value="P:methylation"/>
    <property type="evidence" value="ECO:0007669"/>
    <property type="project" value="UniProtKB-KW"/>
</dbReference>
<dbReference type="InterPro" id="IPR007848">
    <property type="entry name" value="Small_mtfrase_dom"/>
</dbReference>
<dbReference type="InterPro" id="IPR050210">
    <property type="entry name" value="tRNA_Adenine-N(6)_MTase"/>
</dbReference>
<evidence type="ECO:0000256" key="3">
    <source>
        <dbReference type="SAM" id="MobiDB-lite"/>
    </source>
</evidence>
<feature type="region of interest" description="Disordered" evidence="3">
    <location>
        <begin position="122"/>
        <end position="141"/>
    </location>
</feature>
<feature type="domain" description="Methyltransferase small" evidence="4">
    <location>
        <begin position="39"/>
        <end position="136"/>
    </location>
</feature>
<dbReference type="AlphaFoldDB" id="Q2RQ46"/>
<evidence type="ECO:0000313" key="6">
    <source>
        <dbReference type="Proteomes" id="UP000001929"/>
    </source>
</evidence>
<dbReference type="SUPFAM" id="SSF53335">
    <property type="entry name" value="S-adenosyl-L-methionine-dependent methyltransferases"/>
    <property type="match status" value="1"/>
</dbReference>
<name>Q2RQ46_RHORT</name>
<dbReference type="Proteomes" id="UP000001929">
    <property type="component" value="Chromosome"/>
</dbReference>
<dbReference type="GO" id="GO:0008168">
    <property type="term" value="F:methyltransferase activity"/>
    <property type="evidence" value="ECO:0007669"/>
    <property type="project" value="UniProtKB-KW"/>
</dbReference>
<dbReference type="PATRIC" id="fig|269796.9.peg.3062"/>
<dbReference type="EnsemblBacteria" id="ABC23749">
    <property type="protein sequence ID" value="ABC23749"/>
    <property type="gene ID" value="Rru_A2952"/>
</dbReference>
<keyword evidence="2" id="KW-0949">S-adenosyl-L-methionine</keyword>
<dbReference type="Pfam" id="PF05175">
    <property type="entry name" value="MTS"/>
    <property type="match status" value="1"/>
</dbReference>
<protein>
    <submittedName>
        <fullName evidence="5">Methyltransferase small</fullName>
    </submittedName>
</protein>
<evidence type="ECO:0000256" key="2">
    <source>
        <dbReference type="ARBA" id="ARBA00022691"/>
    </source>
</evidence>
<dbReference type="HOGENOM" id="CLU_061983_1_1_5"/>
<dbReference type="eggNOG" id="COG4123">
    <property type="taxonomic scope" value="Bacteria"/>
</dbReference>